<dbReference type="Gene3D" id="3.40.30.10">
    <property type="entry name" value="Glutaredoxin"/>
    <property type="match status" value="1"/>
</dbReference>
<evidence type="ECO:0000313" key="2">
    <source>
        <dbReference type="EMBL" id="WDF67799.1"/>
    </source>
</evidence>
<proteinExistence type="predicted"/>
<dbReference type="InterPro" id="IPR036249">
    <property type="entry name" value="Thioredoxin-like_sf"/>
</dbReference>
<dbReference type="SUPFAM" id="SSF52833">
    <property type="entry name" value="Thioredoxin-like"/>
    <property type="match status" value="1"/>
</dbReference>
<feature type="chain" id="PRO_5045347482" evidence="1">
    <location>
        <begin position="20"/>
        <end position="161"/>
    </location>
</feature>
<organism evidence="2 3">
    <name type="scientific">Sphingobacterium oryzagri</name>
    <dbReference type="NCBI Taxonomy" id="3025669"/>
    <lineage>
        <taxon>Bacteria</taxon>
        <taxon>Pseudomonadati</taxon>
        <taxon>Bacteroidota</taxon>
        <taxon>Sphingobacteriia</taxon>
        <taxon>Sphingobacteriales</taxon>
        <taxon>Sphingobacteriaceae</taxon>
        <taxon>Sphingobacterium</taxon>
    </lineage>
</organism>
<reference evidence="2 3" key="1">
    <citation type="submission" date="2023-02" db="EMBL/GenBank/DDBJ databases">
        <title>Genome sequence of Sphingobacterium sp. KACC 22765.</title>
        <authorList>
            <person name="Kim S."/>
            <person name="Heo J."/>
            <person name="Kwon S.-W."/>
        </authorList>
    </citation>
    <scope>NUCLEOTIDE SEQUENCE [LARGE SCALE GENOMIC DNA]</scope>
    <source>
        <strain evidence="2 3">KACC 22765</strain>
    </source>
</reference>
<dbReference type="EMBL" id="CP117880">
    <property type="protein sequence ID" value="WDF67799.1"/>
    <property type="molecule type" value="Genomic_DNA"/>
</dbReference>
<gene>
    <name evidence="2" type="ORF">PQ465_16035</name>
</gene>
<dbReference type="RefSeq" id="WP_274266526.1">
    <property type="nucleotide sequence ID" value="NZ_CP117880.1"/>
</dbReference>
<protein>
    <submittedName>
        <fullName evidence="2">Redoxin</fullName>
    </submittedName>
</protein>
<name>A0ABY7WKA9_9SPHI</name>
<dbReference type="Proteomes" id="UP001221558">
    <property type="component" value="Chromosome"/>
</dbReference>
<keyword evidence="3" id="KW-1185">Reference proteome</keyword>
<evidence type="ECO:0000313" key="3">
    <source>
        <dbReference type="Proteomes" id="UP001221558"/>
    </source>
</evidence>
<feature type="signal peptide" evidence="1">
    <location>
        <begin position="1"/>
        <end position="19"/>
    </location>
</feature>
<evidence type="ECO:0000256" key="1">
    <source>
        <dbReference type="SAM" id="SignalP"/>
    </source>
</evidence>
<keyword evidence="1" id="KW-0732">Signal</keyword>
<accession>A0ABY7WKA9</accession>
<sequence length="161" mass="18076">MTKIGIIAFMVFVAQYTFAQVAPATLPSLQSIHDVYNPKRSLQSSLPTAGKIIFIFYDPGCGHCQELGDGVAKNINKFTNASLFFISMNDKEYVDGYVNMFAKGLKDKKNVSFWKDAGTTFIEKFNPENYPATYIYEARTKKLVKSFQGESKVGKILPFVQ</sequence>